<accession>V8NYV8</accession>
<dbReference type="GO" id="GO:0031424">
    <property type="term" value="P:keratinization"/>
    <property type="evidence" value="ECO:0007669"/>
    <property type="project" value="TreeGrafter"/>
</dbReference>
<keyword evidence="1 4" id="KW-0403">Intermediate filament</keyword>
<dbReference type="FunFam" id="1.20.5.1160:FF:000001">
    <property type="entry name" value="Keratin type II"/>
    <property type="match status" value="4"/>
</dbReference>
<name>V8NYV8_OPHHA</name>
<dbReference type="InterPro" id="IPR039008">
    <property type="entry name" value="IF_rod_dom"/>
</dbReference>
<evidence type="ECO:0000313" key="8">
    <source>
        <dbReference type="EMBL" id="ETE67131.1"/>
    </source>
</evidence>
<reference evidence="8 9" key="1">
    <citation type="journal article" date="2013" name="Proc. Natl. Acad. Sci. U.S.A.">
        <title>The king cobra genome reveals dynamic gene evolution and adaptation in the snake venom system.</title>
        <authorList>
            <person name="Vonk F.J."/>
            <person name="Casewell N.R."/>
            <person name="Henkel C.V."/>
            <person name="Heimberg A.M."/>
            <person name="Jansen H.J."/>
            <person name="McCleary R.J."/>
            <person name="Kerkkamp H.M."/>
            <person name="Vos R.A."/>
            <person name="Guerreiro I."/>
            <person name="Calvete J.J."/>
            <person name="Wuster W."/>
            <person name="Woods A.E."/>
            <person name="Logan J.M."/>
            <person name="Harrison R.A."/>
            <person name="Castoe T.A."/>
            <person name="de Koning A.P."/>
            <person name="Pollock D.D."/>
            <person name="Yandell M."/>
            <person name="Calderon D."/>
            <person name="Renjifo C."/>
            <person name="Currier R.B."/>
            <person name="Salgado D."/>
            <person name="Pla D."/>
            <person name="Sanz L."/>
            <person name="Hyder A.S."/>
            <person name="Ribeiro J.M."/>
            <person name="Arntzen J.W."/>
            <person name="van den Thillart G.E."/>
            <person name="Boetzer M."/>
            <person name="Pirovano W."/>
            <person name="Dirks R.P."/>
            <person name="Spaink H.P."/>
            <person name="Duboule D."/>
            <person name="McGlinn E."/>
            <person name="Kini R.M."/>
            <person name="Richardson M.K."/>
        </authorList>
    </citation>
    <scope>NUCLEOTIDE SEQUENCE</scope>
    <source>
        <tissue evidence="8">Blood</tissue>
    </source>
</reference>
<dbReference type="FunFam" id="1.20.5.170:FF:000004">
    <property type="entry name" value="Keratin, type II cytoskeletal 5"/>
    <property type="match status" value="4"/>
</dbReference>
<sequence>LSEQIKRRILALLFIGAQLYSELGKPCLKKSLPPASYPLITMSRQSCGISVSGGNKGFSSSSACFSGGQRMSFNSVSTSRGCSVRSGGGGAAFGSRSLYNLNQGGNKRISYGGVGSGFGAGFGGGCGQGGGSFGFGGGYGAGFGAGGGFGGAFQACPPGGIKEVTINQHLLQPLNLEIDPEIQKVRVEEREQIKTLNNKFASFIDKVRFLEQQNKVLETKWKLLQEQGHGTGGQKNLDHFFEAYINNLRRQLDGLLNERRGLDSELKNFQDLVEDFKNKYEEEINKRTAAENDFVLLKKELNQMQQTVSDTSVVLQMDNNRNLDLNSIIAEVKAQYEDIAQKSRAEAESWYQGKYEELQVSAGRHGDNLRDTKAEIAELNRTIQRMRAEIENVKKQASIAEAEERGELALKDARDKLSHLEEALQKSKEEMARLLKEYQELMNVKLALDIEIATYRKLLEGEESRMSGECQSAVSVSVIGSSMTSSGGGIGGSYGGGSCFGGASGGFGGFSSGSGRGVCSIGGGGVGSVGGGMSFQAICQGSKGSRRGYSSCSAFGGGTGGGIRHSYSSCRGYGGGMRGQYGSRSLHNYCGVTRISYGSGYGGGICGGYGGGYGGIGGGYGGIGGGYGGMVGGLGGRGLGGLGSGGIGSVQVDPSLLRPVRVDIDPQIQQVKNQEKEQIKVLNNQFASFIDKVRFLEQQNKVLQTKWQILQQQSQGIGPSMNLDAEFQQFLNSLRNQIENIRSQKAQLSIELQSMQHYVEDYKNRYEEEINRRTTAENDFVVLKKDVDCSYLSKSNLEVRVGALAEQINFLRRIFDVEISQYQTGGQDTSVVVSMDNNIHLNLEGIIDEVRSQYEEIARSSRAEAEAWYHSQFEALQHTAGRHGDNLRNTKQEIQELTRNIQRLRSEIEHVKKQCVKLQSDIAEVEERGELALRDAKQKLHDLECALAKDKEELAGLLKEYQDLLNIKIALDIEIAMYRKLLEGEEDRISGSGSQVHVSVRGGSIGSGVVGGIGGGSCGFGNGGYGGVISGGGAGGSVCGGGGGFSHGSGSTMSRQFSSRSGGGIRTSRGYTSSTTVIPSGTKASFSSVSLSRGVKGSAGLGGGFGSRSLYNLGGGKRTSLGISHSSIGGGFGSGLGYGGGGGGGGFGSGYGYGVGGFGLGVGVGVGGYDGGLRMGPMVPPGGIQKVTVNPNLLSPLHLEIDPDIQKVRQQEREQIKTLNNKFASFIDKVRFLEQQNKVLETKWNLLQQQGSSAPKFNIDLLFETYICNLRKNVDQLISDRAKLDGELRNVQDLVEDYRRKYEDEINQRTAAENDFVGIKKDVDVSFMQKVDLQAKTDRLIDELNFLRTLFEAELIQIRGQISDTNVVLQMDNNRDLDLKSIIAEVKAQYEDIANRSRAEAEAWYQGKFQELQITAVGHGDDLKDMKNQIAELTRHIQRLKAEIDNMRKVNEGLQKAIADAEQRGELALKDARVKLSDLQLALQNSKDELARLLRDYQELLNTKLSLDIEIATYRTLLEGEECRISGELTAPVSMSVISSSSTMSGGGRVSSGGFGLGVGGGGGGSGAGGSLGLTMGGVGAGGFGISTGGSSYSTGSYGGGIGVGGGGGSSSMKYVSTTTSSGFRVGNSSTSVIGGVGSFGGGFGSRSLYNVGGSKRISMGLASGGGGGAHFGRSLGGGLGFSSYSTGYGGYGGGVALGGGIGLGSHVGGFGGGGGYALSGSMPCPPPGRIHNVIVNKNLLTPLHVEVDPEIQRVRVQEREQIKTLNNKFASFIDKVRFLEQQNKVLETKWDLLYQQGSPALRDNLEPIYEAYIETLRRQLDSLCNDKNHLDIELKNTQELVEDFKNKYEDEINKRTACENDFVVLKKDVDGSYMHKIDLGSKSDSLTQYIQFLRALFDAELAQLHSQVKETNVILQMDNNRDLDLDSIIAEVKAQYEDIANRSRAEAEAWYQTKFQELQSTAFKHGDDLKSTKDEIADMSRFVQRIRSEIEILKKSITSLQATLSEAEQRGELALKDARTKLLDLQTALTTAKDELARLLRDYQELMNVKLALDVEIATYRTLLEGEECRMSGEFETPVNISVISSSSTISGAGAGGYGVGGGSGYGAGGGAGYTIGGGAGGLSLGGGGGGGGHSHISVGGGKMSRFSSGGSLSGSGSLTGGGYAYGGGSSSMKNNLQSSKDELARLLRDYQNLLNLKLPLDIEIAMYKSLLEGEENRSPGHVSELQYEYAVIKKNTESDDTLSIERAAI</sequence>
<dbReference type="PROSITE" id="PS00226">
    <property type="entry name" value="IF_ROD_1"/>
    <property type="match status" value="3"/>
</dbReference>
<proteinExistence type="inferred from homology"/>
<dbReference type="EMBL" id="AZIM01001383">
    <property type="protein sequence ID" value="ETE67131.1"/>
    <property type="molecule type" value="Genomic_DNA"/>
</dbReference>
<comment type="caution">
    <text evidence="8">The sequence shown here is derived from an EMBL/GenBank/DDBJ whole genome shotgun (WGS) entry which is preliminary data.</text>
</comment>
<dbReference type="SMART" id="SM01391">
    <property type="entry name" value="Filament"/>
    <property type="match status" value="4"/>
</dbReference>
<comment type="similarity">
    <text evidence="3 4">Belongs to the intermediate filament family.</text>
</comment>
<dbReference type="GO" id="GO:0005615">
    <property type="term" value="C:extracellular space"/>
    <property type="evidence" value="ECO:0007669"/>
    <property type="project" value="TreeGrafter"/>
</dbReference>
<dbReference type="GO" id="GO:0030280">
    <property type="term" value="F:structural constituent of skin epidermis"/>
    <property type="evidence" value="ECO:0007669"/>
    <property type="project" value="TreeGrafter"/>
</dbReference>
<feature type="coiled-coil region" evidence="5">
    <location>
        <begin position="880"/>
        <end position="967"/>
    </location>
</feature>
<dbReference type="Gene3D" id="1.20.5.170">
    <property type="match status" value="5"/>
</dbReference>
<feature type="domain" description="IF rod" evidence="7">
    <location>
        <begin position="189"/>
        <end position="466"/>
    </location>
</feature>
<dbReference type="PANTHER" id="PTHR45616:SF69">
    <property type="entry name" value="IF ROD DOMAIN-CONTAINING PROTEIN-RELATED"/>
    <property type="match status" value="1"/>
</dbReference>
<dbReference type="FunFam" id="1.20.5.500:FF:000001">
    <property type="entry name" value="Type II keratin 23"/>
    <property type="match status" value="4"/>
</dbReference>
<dbReference type="Pfam" id="PF16208">
    <property type="entry name" value="Keratin_2_head"/>
    <property type="match status" value="4"/>
</dbReference>
<organism evidence="8 9">
    <name type="scientific">Ophiophagus hannah</name>
    <name type="common">King cobra</name>
    <name type="synonym">Naja hannah</name>
    <dbReference type="NCBI Taxonomy" id="8665"/>
    <lineage>
        <taxon>Eukaryota</taxon>
        <taxon>Metazoa</taxon>
        <taxon>Chordata</taxon>
        <taxon>Craniata</taxon>
        <taxon>Vertebrata</taxon>
        <taxon>Euteleostomi</taxon>
        <taxon>Lepidosauria</taxon>
        <taxon>Squamata</taxon>
        <taxon>Bifurcata</taxon>
        <taxon>Unidentata</taxon>
        <taxon>Episquamata</taxon>
        <taxon>Toxicofera</taxon>
        <taxon>Serpentes</taxon>
        <taxon>Colubroidea</taxon>
        <taxon>Elapidae</taxon>
        <taxon>Elapinae</taxon>
        <taxon>Ophiophagus</taxon>
    </lineage>
</organism>
<feature type="coiled-coil region" evidence="5">
    <location>
        <begin position="1216"/>
        <end position="1250"/>
    </location>
</feature>
<feature type="coiled-coil region" evidence="5">
    <location>
        <begin position="2171"/>
        <end position="2198"/>
    </location>
</feature>
<dbReference type="InterPro" id="IPR018039">
    <property type="entry name" value="IF_conserved"/>
</dbReference>
<feature type="domain" description="IF rod" evidence="7">
    <location>
        <begin position="1759"/>
        <end position="2072"/>
    </location>
</feature>
<protein>
    <submittedName>
        <fullName evidence="8">Keratin, type II cytoskeletal 1</fullName>
    </submittedName>
</protein>
<feature type="non-terminal residue" evidence="8">
    <location>
        <position position="1"/>
    </location>
</feature>
<dbReference type="PRINTS" id="PR01276">
    <property type="entry name" value="TYPE2KERATIN"/>
</dbReference>
<evidence type="ECO:0000256" key="4">
    <source>
        <dbReference type="RuleBase" id="RU000685"/>
    </source>
</evidence>
<feature type="coiled-coil region" evidence="5">
    <location>
        <begin position="1814"/>
        <end position="1855"/>
    </location>
</feature>
<evidence type="ECO:0000256" key="3">
    <source>
        <dbReference type="ARBA" id="ARBA00061646"/>
    </source>
</evidence>
<feature type="coiled-coil region" evidence="5">
    <location>
        <begin position="369"/>
        <end position="444"/>
    </location>
</feature>
<evidence type="ECO:0000313" key="9">
    <source>
        <dbReference type="Proteomes" id="UP000018936"/>
    </source>
</evidence>
<gene>
    <name evidence="8" type="primary">KRT1</name>
    <name evidence="8" type="ORF">L345_07083</name>
</gene>
<dbReference type="GO" id="GO:0045109">
    <property type="term" value="P:intermediate filament organization"/>
    <property type="evidence" value="ECO:0007669"/>
    <property type="project" value="TreeGrafter"/>
</dbReference>
<dbReference type="PROSITE" id="PS51842">
    <property type="entry name" value="IF_ROD_2"/>
    <property type="match status" value="4"/>
</dbReference>
<evidence type="ECO:0000259" key="7">
    <source>
        <dbReference type="PROSITE" id="PS51842"/>
    </source>
</evidence>
<evidence type="ECO:0000256" key="5">
    <source>
        <dbReference type="SAM" id="Coils"/>
    </source>
</evidence>
<feature type="domain" description="IF rod" evidence="7">
    <location>
        <begin position="675"/>
        <end position="989"/>
    </location>
</feature>
<evidence type="ECO:0000256" key="1">
    <source>
        <dbReference type="ARBA" id="ARBA00022754"/>
    </source>
</evidence>
<feature type="coiled-coil region" evidence="5">
    <location>
        <begin position="679"/>
        <end position="779"/>
    </location>
</feature>
<dbReference type="Gene3D" id="1.20.5.1160">
    <property type="entry name" value="Vasodilator-stimulated phosphoprotein"/>
    <property type="match status" value="4"/>
</dbReference>
<feature type="region of interest" description="Disordered" evidence="6">
    <location>
        <begin position="1049"/>
        <end position="1076"/>
    </location>
</feature>
<feature type="coiled-coil region" evidence="5">
    <location>
        <begin position="1281"/>
        <end position="1315"/>
    </location>
</feature>
<dbReference type="Proteomes" id="UP000018936">
    <property type="component" value="Unassembled WGS sequence"/>
</dbReference>
<keyword evidence="2 5" id="KW-0175">Coiled coil</keyword>
<dbReference type="PANTHER" id="PTHR45616">
    <property type="entry name" value="GATA-TYPE DOMAIN-CONTAINING PROTEIN"/>
    <property type="match status" value="1"/>
</dbReference>
<feature type="coiled-coil region" evidence="5">
    <location>
        <begin position="1423"/>
        <end position="1503"/>
    </location>
</feature>
<dbReference type="GO" id="GO:0045095">
    <property type="term" value="C:keratin filament"/>
    <property type="evidence" value="ECO:0007669"/>
    <property type="project" value="InterPro"/>
</dbReference>
<dbReference type="OrthoDB" id="9048947at2759"/>
<dbReference type="InterPro" id="IPR032444">
    <property type="entry name" value="Keratin_2_head"/>
</dbReference>
<evidence type="ECO:0000256" key="6">
    <source>
        <dbReference type="SAM" id="MobiDB-lite"/>
    </source>
</evidence>
<keyword evidence="9" id="KW-1185">Reference proteome</keyword>
<evidence type="ECO:0000256" key="2">
    <source>
        <dbReference type="ARBA" id="ARBA00023054"/>
    </source>
</evidence>
<dbReference type="SUPFAM" id="SSF64593">
    <property type="entry name" value="Intermediate filament protein, coiled coil region"/>
    <property type="match status" value="11"/>
</dbReference>
<dbReference type="Gene3D" id="1.20.5.500">
    <property type="entry name" value="Single helix bin"/>
    <property type="match status" value="4"/>
</dbReference>
<dbReference type="Pfam" id="PF00038">
    <property type="entry name" value="Filament"/>
    <property type="match status" value="5"/>
</dbReference>
<dbReference type="InterPro" id="IPR003054">
    <property type="entry name" value="Keratin_II"/>
</dbReference>
<feature type="coiled-coil region" evidence="5">
    <location>
        <begin position="1984"/>
        <end position="2050"/>
    </location>
</feature>
<feature type="compositionally biased region" description="Low complexity" evidence="6">
    <location>
        <begin position="1066"/>
        <end position="1076"/>
    </location>
</feature>
<feature type="coiled-coil region" evidence="5">
    <location>
        <begin position="193"/>
        <end position="307"/>
    </location>
</feature>
<feature type="domain" description="IF rod" evidence="7">
    <location>
        <begin position="1212"/>
        <end position="1525"/>
    </location>
</feature>